<protein>
    <submittedName>
        <fullName evidence="6">TonB-dependent receptor</fullName>
    </submittedName>
</protein>
<dbReference type="SMART" id="SM00965">
    <property type="entry name" value="STN"/>
    <property type="match status" value="1"/>
</dbReference>
<dbReference type="Proteomes" id="UP000583266">
    <property type="component" value="Unassembled WGS sequence"/>
</dbReference>
<dbReference type="SUPFAM" id="SSF49464">
    <property type="entry name" value="Carboxypeptidase regulatory domain-like"/>
    <property type="match status" value="1"/>
</dbReference>
<dbReference type="PROSITE" id="PS52016">
    <property type="entry name" value="TONB_DEPENDENT_REC_3"/>
    <property type="match status" value="1"/>
</dbReference>
<evidence type="ECO:0000256" key="3">
    <source>
        <dbReference type="ARBA" id="ARBA00023237"/>
    </source>
</evidence>
<name>A0A848GUJ5_9BACT</name>
<keyword evidence="3 4" id="KW-0998">Cell outer membrane</keyword>
<keyword evidence="4" id="KW-1134">Transmembrane beta strand</keyword>
<dbReference type="GO" id="GO:0009279">
    <property type="term" value="C:cell outer membrane"/>
    <property type="evidence" value="ECO:0007669"/>
    <property type="project" value="UniProtKB-SubCell"/>
</dbReference>
<keyword evidence="1 4" id="KW-0813">Transport</keyword>
<dbReference type="AlphaFoldDB" id="A0A848GUJ5"/>
<dbReference type="NCBIfam" id="TIGR04056">
    <property type="entry name" value="OMP_RagA_SusC"/>
    <property type="match status" value="1"/>
</dbReference>
<evidence type="ECO:0000313" key="6">
    <source>
        <dbReference type="EMBL" id="NML41009.1"/>
    </source>
</evidence>
<dbReference type="Gene3D" id="3.55.50.30">
    <property type="match status" value="1"/>
</dbReference>
<dbReference type="InterPro" id="IPR023997">
    <property type="entry name" value="TonB-dep_OMP_SusC/RagA_CS"/>
</dbReference>
<dbReference type="InterPro" id="IPR037066">
    <property type="entry name" value="Plug_dom_sf"/>
</dbReference>
<dbReference type="Pfam" id="PF07715">
    <property type="entry name" value="Plug"/>
    <property type="match status" value="1"/>
</dbReference>
<evidence type="ECO:0000259" key="5">
    <source>
        <dbReference type="SMART" id="SM00965"/>
    </source>
</evidence>
<dbReference type="FunFam" id="2.170.130.10:FF:000003">
    <property type="entry name" value="SusC/RagA family TonB-linked outer membrane protein"/>
    <property type="match status" value="1"/>
</dbReference>
<comment type="similarity">
    <text evidence="4">Belongs to the TonB-dependent receptor family.</text>
</comment>
<keyword evidence="4" id="KW-0812">Transmembrane</keyword>
<dbReference type="Gene3D" id="2.170.130.10">
    <property type="entry name" value="TonB-dependent receptor, plug domain"/>
    <property type="match status" value="1"/>
</dbReference>
<reference evidence="6 7" key="1">
    <citation type="submission" date="2020-04" db="EMBL/GenBank/DDBJ databases">
        <title>Chitinophaga sp. G-6-1-13 sp. nov., isolated from soil.</title>
        <authorList>
            <person name="Dahal R.H."/>
            <person name="Chaudhary D.K."/>
        </authorList>
    </citation>
    <scope>NUCLEOTIDE SEQUENCE [LARGE SCALE GENOMIC DNA]</scope>
    <source>
        <strain evidence="6 7">G-6-1-13</strain>
    </source>
</reference>
<accession>A0A848GUJ5</accession>
<dbReference type="InterPro" id="IPR023996">
    <property type="entry name" value="TonB-dep_OMP_SusC/RagA"/>
</dbReference>
<dbReference type="InterPro" id="IPR011662">
    <property type="entry name" value="Secretin/TonB_short_N"/>
</dbReference>
<evidence type="ECO:0000313" key="7">
    <source>
        <dbReference type="Proteomes" id="UP000583266"/>
    </source>
</evidence>
<dbReference type="NCBIfam" id="TIGR04057">
    <property type="entry name" value="SusC_RagA_signa"/>
    <property type="match status" value="1"/>
</dbReference>
<keyword evidence="7" id="KW-1185">Reference proteome</keyword>
<dbReference type="SUPFAM" id="SSF56935">
    <property type="entry name" value="Porins"/>
    <property type="match status" value="1"/>
</dbReference>
<proteinExistence type="inferred from homology"/>
<comment type="subcellular location">
    <subcellularLocation>
        <location evidence="4">Cell outer membrane</location>
        <topology evidence="4">Multi-pass membrane protein</topology>
    </subcellularLocation>
</comment>
<evidence type="ECO:0000256" key="4">
    <source>
        <dbReference type="PROSITE-ProRule" id="PRU01360"/>
    </source>
</evidence>
<dbReference type="EMBL" id="JABBGC010000003">
    <property type="protein sequence ID" value="NML41009.1"/>
    <property type="molecule type" value="Genomic_DNA"/>
</dbReference>
<keyword evidence="6" id="KW-0675">Receptor</keyword>
<comment type="caution">
    <text evidence="6">The sequence shown here is derived from an EMBL/GenBank/DDBJ whole genome shotgun (WGS) entry which is preliminary data.</text>
</comment>
<feature type="domain" description="Secretin/TonB short N-terminal" evidence="5">
    <location>
        <begin position="45"/>
        <end position="96"/>
    </location>
</feature>
<dbReference type="Pfam" id="PF13715">
    <property type="entry name" value="CarbopepD_reg_2"/>
    <property type="match status" value="1"/>
</dbReference>
<dbReference type="InterPro" id="IPR039426">
    <property type="entry name" value="TonB-dep_rcpt-like"/>
</dbReference>
<evidence type="ECO:0000256" key="1">
    <source>
        <dbReference type="ARBA" id="ARBA00022448"/>
    </source>
</evidence>
<sequence length="1130" mass="126352">MRLQIIFLFFALQVGATGYSQQFSFTGSNVPLATVFSEINKQTDYVVFYKNSLLAHTKPVTLSVRDMEVEQVLKIVLTGQGLTYTIDNKTISIEPVTSPAPSSSSVQDTTIDQTITITGKVTDDTGMPIPGATVKVKGTKNGTTADGGGKFRLQQVPRGSLLVISSIGYTQQEMPVTGQKVINIMIRRSSNQLGETVVVAFGKQKKADLVGAVTTINPSELKVPASNLTTALAGRIAGVIAYQRSGEPGKDNADFFIRGVTTFGYKKDPLILIDGIELTVTDLARLQTDDIASFSIMKDATATSLYGSRAANGVILVTTKEGKEGKAAITLRLENSVSAPTRNIALADPITYMRLNNEAVLTRDPLGQLPYTDQKIDNTIAGINPYMYPATDWRKELFKSYTTNQRANLNVSGGGSVARYYVAGSINQDNGILNVDHRNNFNSNINLKSYTLRSNVNVQVTKFTKMTVRLSGSFDDYTGPIDGGADLYKKVMRTNPVYFPAYYPVDDEHRYVQHIMFGNYDDGSGTFLLNPYADMVKGYKDYSRSMMAAQFEIRQDLSPLIQGLDFRTMLNVNRNAYFDVTRAYIPFWYQASSYDKIKNTYKLQLLNEETGTEYLNYKPGDKTVNSSFYMESALNYNRTFNKDHKFNGLLVFMVRNSLTGNAADLQASLPFRNVGLAGRGTYSYGSRYYVELNFGYNGSERFHESHRWGFFPSAGIAWSVSNEKFWEPFKNTITNLRFRATYGLSGNDAIGDQNDRFFYLSNVNMNDASKGAVFGRENGYSRPGISLSRYSNPNISWETAKKANLGIEVGLFGKLDVQVELYMEHRTNILMTRNATPATMGLSAQPKANVGAAQGKGMDISFDYNHSIKKDLWLQGRANFTYATSKFTVYEEPSFDGAPWKRHVNYPISQQWGYIADRLFVDDAEVAKSPRQNFGEYGGGDIKYHDVNGDGQITELDEVPIGYPTTPEITYGFGFSVGYKRFDVSAFFQGLARESFWIDVEGTAPFVANPNETGKQQNQLLQAYADNHWSEENRNLYALWPRLSTTSIGNNNNSKRSTWFMRNGTFIRLKQVEIGYTVRPRNYIRSLRIYFNGTNLLSWSKFKLWDVEMAGNGLGYPVQRVFNMGVLATF</sequence>
<dbReference type="Pfam" id="PF07660">
    <property type="entry name" value="STN"/>
    <property type="match status" value="1"/>
</dbReference>
<dbReference type="InterPro" id="IPR008969">
    <property type="entry name" value="CarboxyPept-like_regulatory"/>
</dbReference>
<dbReference type="Gene3D" id="2.60.40.1120">
    <property type="entry name" value="Carboxypeptidase-like, regulatory domain"/>
    <property type="match status" value="1"/>
</dbReference>
<dbReference type="RefSeq" id="WP_169228070.1">
    <property type="nucleotide sequence ID" value="NZ_JABBGC010000003.1"/>
</dbReference>
<dbReference type="InterPro" id="IPR012910">
    <property type="entry name" value="Plug_dom"/>
</dbReference>
<organism evidence="6 7">
    <name type="scientific">Chitinophaga fulva</name>
    <dbReference type="NCBI Taxonomy" id="2728842"/>
    <lineage>
        <taxon>Bacteria</taxon>
        <taxon>Pseudomonadati</taxon>
        <taxon>Bacteroidota</taxon>
        <taxon>Chitinophagia</taxon>
        <taxon>Chitinophagales</taxon>
        <taxon>Chitinophagaceae</taxon>
        <taxon>Chitinophaga</taxon>
    </lineage>
</organism>
<gene>
    <name evidence="6" type="ORF">HHL17_27695</name>
</gene>
<evidence type="ECO:0000256" key="2">
    <source>
        <dbReference type="ARBA" id="ARBA00023136"/>
    </source>
</evidence>
<keyword evidence="2 4" id="KW-0472">Membrane</keyword>